<proteinExistence type="predicted"/>
<dbReference type="GeneID" id="92040255"/>
<evidence type="ECO:0000313" key="2">
    <source>
        <dbReference type="Proteomes" id="UP001433268"/>
    </source>
</evidence>
<evidence type="ECO:0000313" key="1">
    <source>
        <dbReference type="EMBL" id="KAK8087919.1"/>
    </source>
</evidence>
<name>A0ABR1WXR7_9PEZI</name>
<comment type="caution">
    <text evidence="1">The sequence shown here is derived from an EMBL/GenBank/DDBJ whole genome shotgun (WGS) entry which is preliminary data.</text>
</comment>
<dbReference type="RefSeq" id="XP_066670813.1">
    <property type="nucleotide sequence ID" value="XM_066807195.1"/>
</dbReference>
<protein>
    <submittedName>
        <fullName evidence="1">Uncharacterized protein</fullName>
    </submittedName>
</protein>
<keyword evidence="2" id="KW-1185">Reference proteome</keyword>
<dbReference type="Proteomes" id="UP001433268">
    <property type="component" value="Unassembled WGS sequence"/>
</dbReference>
<accession>A0ABR1WXR7</accession>
<sequence>MLAVNHIEKGPELGKKHESEGVVLLQQDTIAVPAIERPQLLRGLLSIEASKRLPQRAQIKRLRNENTTLAGRLHEALQERDELSHCARATDLTNKLTLQHEDLVLRK</sequence>
<reference evidence="1 2" key="1">
    <citation type="submission" date="2023-01" db="EMBL/GenBank/DDBJ databases">
        <title>Analysis of 21 Apiospora genomes using comparative genomics revels a genus with tremendous synthesis potential of carbohydrate active enzymes and secondary metabolites.</title>
        <authorList>
            <person name="Sorensen T."/>
        </authorList>
    </citation>
    <scope>NUCLEOTIDE SEQUENCE [LARGE SCALE GENOMIC DNA]</scope>
    <source>
        <strain evidence="1 2">CBS 114990</strain>
    </source>
</reference>
<organism evidence="1 2">
    <name type="scientific">Apiospora hydei</name>
    <dbReference type="NCBI Taxonomy" id="1337664"/>
    <lineage>
        <taxon>Eukaryota</taxon>
        <taxon>Fungi</taxon>
        <taxon>Dikarya</taxon>
        <taxon>Ascomycota</taxon>
        <taxon>Pezizomycotina</taxon>
        <taxon>Sordariomycetes</taxon>
        <taxon>Xylariomycetidae</taxon>
        <taxon>Amphisphaeriales</taxon>
        <taxon>Apiosporaceae</taxon>
        <taxon>Apiospora</taxon>
    </lineage>
</organism>
<dbReference type="EMBL" id="JAQQWN010000004">
    <property type="protein sequence ID" value="KAK8087919.1"/>
    <property type="molecule type" value="Genomic_DNA"/>
</dbReference>
<gene>
    <name evidence="1" type="ORF">PG997_002880</name>
</gene>